<reference evidence="2" key="2">
    <citation type="journal article" date="2024" name="Plant">
        <title>Genomic evolution and insights into agronomic trait innovations of Sesamum species.</title>
        <authorList>
            <person name="Miao H."/>
            <person name="Wang L."/>
            <person name="Qu L."/>
            <person name="Liu H."/>
            <person name="Sun Y."/>
            <person name="Le M."/>
            <person name="Wang Q."/>
            <person name="Wei S."/>
            <person name="Zheng Y."/>
            <person name="Lin W."/>
            <person name="Duan Y."/>
            <person name="Cao H."/>
            <person name="Xiong S."/>
            <person name="Wang X."/>
            <person name="Wei L."/>
            <person name="Li C."/>
            <person name="Ma Q."/>
            <person name="Ju M."/>
            <person name="Zhao R."/>
            <person name="Li G."/>
            <person name="Mu C."/>
            <person name="Tian Q."/>
            <person name="Mei H."/>
            <person name="Zhang T."/>
            <person name="Gao T."/>
            <person name="Zhang H."/>
        </authorList>
    </citation>
    <scope>NUCLEOTIDE SEQUENCE</scope>
    <source>
        <strain evidence="2">3651</strain>
    </source>
</reference>
<keyword evidence="3" id="KW-1185">Reference proteome</keyword>
<protein>
    <recommendedName>
        <fullName evidence="1">Reverse transcriptase zinc-binding domain-containing protein</fullName>
    </recommendedName>
</protein>
<dbReference type="InterPro" id="IPR026960">
    <property type="entry name" value="RVT-Znf"/>
</dbReference>
<evidence type="ECO:0000313" key="2">
    <source>
        <dbReference type="EMBL" id="KAK4413835.1"/>
    </source>
</evidence>
<dbReference type="EMBL" id="JACGWO010000012">
    <property type="protein sequence ID" value="KAK4413835.1"/>
    <property type="molecule type" value="Genomic_DNA"/>
</dbReference>
<comment type="caution">
    <text evidence="2">The sequence shown here is derived from an EMBL/GenBank/DDBJ whole genome shotgun (WGS) entry which is preliminary data.</text>
</comment>
<dbReference type="Pfam" id="PF13966">
    <property type="entry name" value="zf-RVT"/>
    <property type="match status" value="1"/>
</dbReference>
<feature type="domain" description="Reverse transcriptase zinc-binding" evidence="1">
    <location>
        <begin position="111"/>
        <end position="181"/>
    </location>
</feature>
<organism evidence="2 3">
    <name type="scientific">Sesamum alatum</name>
    <dbReference type="NCBI Taxonomy" id="300844"/>
    <lineage>
        <taxon>Eukaryota</taxon>
        <taxon>Viridiplantae</taxon>
        <taxon>Streptophyta</taxon>
        <taxon>Embryophyta</taxon>
        <taxon>Tracheophyta</taxon>
        <taxon>Spermatophyta</taxon>
        <taxon>Magnoliopsida</taxon>
        <taxon>eudicotyledons</taxon>
        <taxon>Gunneridae</taxon>
        <taxon>Pentapetalae</taxon>
        <taxon>asterids</taxon>
        <taxon>lamiids</taxon>
        <taxon>Lamiales</taxon>
        <taxon>Pedaliaceae</taxon>
        <taxon>Sesamum</taxon>
    </lineage>
</organism>
<sequence>MTRVDHLDMLGSDHCPILLDTDATPVQTKRRNRPIRFEALWLRSEQCEEIVRRSWPQYDADEVLCIPLGRGDHEDTLIWHFNASCKFSVRSAHHLALDLYRRNLASSSMTKSYDDWKFLWNRRTPSKVKVFGWRLCTNALPTMQNLMKRNPGVDNVCPVCRTEDEDSKHILLQCPVVRQVWALSDLPWRVIPNWCDDAADWLRHVSSTLEANDPDRALLICWLLWQNRNQCLWGMTGSTAEDIAANSMRILWEYGEYIQSLQQANRTDSSYSFWKAPPEGVIKVNFDGATFAE</sequence>
<gene>
    <name evidence="2" type="ORF">Salat_2796300</name>
</gene>
<accession>A0AAE1XKY1</accession>
<proteinExistence type="predicted"/>
<dbReference type="Proteomes" id="UP001293254">
    <property type="component" value="Unassembled WGS sequence"/>
</dbReference>
<evidence type="ECO:0000313" key="3">
    <source>
        <dbReference type="Proteomes" id="UP001293254"/>
    </source>
</evidence>
<reference evidence="2" key="1">
    <citation type="submission" date="2020-06" db="EMBL/GenBank/DDBJ databases">
        <authorList>
            <person name="Li T."/>
            <person name="Hu X."/>
            <person name="Zhang T."/>
            <person name="Song X."/>
            <person name="Zhang H."/>
            <person name="Dai N."/>
            <person name="Sheng W."/>
            <person name="Hou X."/>
            <person name="Wei L."/>
        </authorList>
    </citation>
    <scope>NUCLEOTIDE SEQUENCE</scope>
    <source>
        <strain evidence="2">3651</strain>
        <tissue evidence="2">Leaf</tissue>
    </source>
</reference>
<name>A0AAE1XKY1_9LAMI</name>
<evidence type="ECO:0000259" key="1">
    <source>
        <dbReference type="Pfam" id="PF13966"/>
    </source>
</evidence>
<dbReference type="AlphaFoldDB" id="A0AAE1XKY1"/>